<organism evidence="1 2">
    <name type="scientific">Datura stramonium</name>
    <name type="common">Jimsonweed</name>
    <name type="synonym">Common thornapple</name>
    <dbReference type="NCBI Taxonomy" id="4076"/>
    <lineage>
        <taxon>Eukaryota</taxon>
        <taxon>Viridiplantae</taxon>
        <taxon>Streptophyta</taxon>
        <taxon>Embryophyta</taxon>
        <taxon>Tracheophyta</taxon>
        <taxon>Spermatophyta</taxon>
        <taxon>Magnoliopsida</taxon>
        <taxon>eudicotyledons</taxon>
        <taxon>Gunneridae</taxon>
        <taxon>Pentapetalae</taxon>
        <taxon>asterids</taxon>
        <taxon>lamiids</taxon>
        <taxon>Solanales</taxon>
        <taxon>Solanaceae</taxon>
        <taxon>Solanoideae</taxon>
        <taxon>Datureae</taxon>
        <taxon>Datura</taxon>
    </lineage>
</organism>
<keyword evidence="2" id="KW-1185">Reference proteome</keyword>
<evidence type="ECO:0000313" key="2">
    <source>
        <dbReference type="Proteomes" id="UP000823775"/>
    </source>
</evidence>
<sequence length="151" mass="17344">MATDDYCGKNTGFSIRSPHMILRLLGTPTEKEWPGVSSLRDWHVYPQWESQNLASAVPTLGPEGVDLLTIGFQQKLHLIIRTLTAWTSLNSKKVASLVRQITCNDHLHHLFRTFSVLNEDYHRLEVCHVILSDFHISLYCSRPVFMKLRLS</sequence>
<dbReference type="EMBL" id="JACEIK010002147">
    <property type="protein sequence ID" value="MCD9559402.1"/>
    <property type="molecule type" value="Genomic_DNA"/>
</dbReference>
<accession>A0ABS8UKI2</accession>
<name>A0ABS8UKI2_DATST</name>
<gene>
    <name evidence="1" type="ORF">HAX54_017331</name>
</gene>
<evidence type="ECO:0000313" key="1">
    <source>
        <dbReference type="EMBL" id="MCD9559402.1"/>
    </source>
</evidence>
<comment type="caution">
    <text evidence="1">The sequence shown here is derived from an EMBL/GenBank/DDBJ whole genome shotgun (WGS) entry which is preliminary data.</text>
</comment>
<reference evidence="1 2" key="1">
    <citation type="journal article" date="2021" name="BMC Genomics">
        <title>Datura genome reveals duplications of psychoactive alkaloid biosynthetic genes and high mutation rate following tissue culture.</title>
        <authorList>
            <person name="Rajewski A."/>
            <person name="Carter-House D."/>
            <person name="Stajich J."/>
            <person name="Litt A."/>
        </authorList>
    </citation>
    <scope>NUCLEOTIDE SEQUENCE [LARGE SCALE GENOMIC DNA]</scope>
    <source>
        <strain evidence="1">AR-01</strain>
    </source>
</reference>
<protein>
    <submittedName>
        <fullName evidence="1">Uncharacterized protein</fullName>
    </submittedName>
</protein>
<proteinExistence type="predicted"/>
<dbReference type="Proteomes" id="UP000823775">
    <property type="component" value="Unassembled WGS sequence"/>
</dbReference>